<evidence type="ECO:0000256" key="1">
    <source>
        <dbReference type="SAM" id="MobiDB-lite"/>
    </source>
</evidence>
<reference evidence="2" key="2">
    <citation type="submission" date="2023-01" db="EMBL/GenBank/DDBJ databases">
        <authorList>
            <person name="Sun Q."/>
            <person name="Evtushenko L."/>
        </authorList>
    </citation>
    <scope>NUCLEOTIDE SEQUENCE</scope>
    <source>
        <strain evidence="2">VKM Ac-2007</strain>
    </source>
</reference>
<proteinExistence type="predicted"/>
<sequence length="63" mass="6829">MLDGRAPLAQDQLTAGGERLVDGETEGQDIGQGDLGVGYDDSHRWAPSPSNRYRDVEVTVIFP</sequence>
<gene>
    <name evidence="2" type="ORF">GCM10017600_00110</name>
</gene>
<name>A0A9W6HVL3_9ACTN</name>
<evidence type="ECO:0000313" key="3">
    <source>
        <dbReference type="Proteomes" id="UP001143474"/>
    </source>
</evidence>
<reference evidence="2" key="1">
    <citation type="journal article" date="2014" name="Int. J. Syst. Evol. Microbiol.">
        <title>Complete genome sequence of Corynebacterium casei LMG S-19264T (=DSM 44701T), isolated from a smear-ripened cheese.</title>
        <authorList>
            <consortium name="US DOE Joint Genome Institute (JGI-PGF)"/>
            <person name="Walter F."/>
            <person name="Albersmeier A."/>
            <person name="Kalinowski J."/>
            <person name="Ruckert C."/>
        </authorList>
    </citation>
    <scope>NUCLEOTIDE SEQUENCE</scope>
    <source>
        <strain evidence="2">VKM Ac-2007</strain>
    </source>
</reference>
<dbReference type="AlphaFoldDB" id="A0A9W6HVL3"/>
<comment type="caution">
    <text evidence="2">The sequence shown here is derived from an EMBL/GenBank/DDBJ whole genome shotgun (WGS) entry which is preliminary data.</text>
</comment>
<organism evidence="2 3">
    <name type="scientific">Streptosporangium carneum</name>
    <dbReference type="NCBI Taxonomy" id="47481"/>
    <lineage>
        <taxon>Bacteria</taxon>
        <taxon>Bacillati</taxon>
        <taxon>Actinomycetota</taxon>
        <taxon>Actinomycetes</taxon>
        <taxon>Streptosporangiales</taxon>
        <taxon>Streptosporangiaceae</taxon>
        <taxon>Streptosporangium</taxon>
    </lineage>
</organism>
<accession>A0A9W6HVL3</accession>
<feature type="region of interest" description="Disordered" evidence="1">
    <location>
        <begin position="1"/>
        <end position="50"/>
    </location>
</feature>
<keyword evidence="3" id="KW-1185">Reference proteome</keyword>
<evidence type="ECO:0000313" key="2">
    <source>
        <dbReference type="EMBL" id="GLK06606.1"/>
    </source>
</evidence>
<dbReference type="EMBL" id="BSEV01000001">
    <property type="protein sequence ID" value="GLK06606.1"/>
    <property type="molecule type" value="Genomic_DNA"/>
</dbReference>
<dbReference type="Proteomes" id="UP001143474">
    <property type="component" value="Unassembled WGS sequence"/>
</dbReference>
<protein>
    <submittedName>
        <fullName evidence="2">Uncharacterized protein</fullName>
    </submittedName>
</protein>